<comment type="caution">
    <text evidence="3">The sequence shown here is derived from an EMBL/GenBank/DDBJ whole genome shotgun (WGS) entry which is preliminary data.</text>
</comment>
<protein>
    <submittedName>
        <fullName evidence="3">Arrestin domain-containing protein 2</fullName>
    </submittedName>
</protein>
<name>A0A226F025_FOLCA</name>
<feature type="domain" description="Arrestin C-terminal-like" evidence="2">
    <location>
        <begin position="368"/>
        <end position="494"/>
    </location>
</feature>
<feature type="transmembrane region" description="Helical" evidence="1">
    <location>
        <begin position="97"/>
        <end position="117"/>
    </location>
</feature>
<dbReference type="SUPFAM" id="SSF81296">
    <property type="entry name" value="E set domains"/>
    <property type="match status" value="2"/>
</dbReference>
<dbReference type="InterPro" id="IPR014752">
    <property type="entry name" value="Arrestin-like_C"/>
</dbReference>
<sequence>MVCWYKCCPVVFRKNKPKRLQFKWDIVAMLLLTIHDIVALGLVIAASVTYNSYQSYQHAPYKTVDAPILVAAQVTSNFIIIFLMIEYGFRLLEDGPWYGKVTIGLLHVVPSIAYIAVVQKNFIYYLGFKGIHDKTPEPPNGGAFTIADVFGDVYNISVFHHLYVVLFESILTLCMVIFCSKKKVHPETVANIEDLPPYEEVVVGGVTVRVQLDAESRIFTPGKEIKGRLTFSKDHPPSATIDIVGVGEVSWTQSRCCKSGIPRKGVETVFNYTVVTSDMFQTTLPTNAPPTFSCGEGTKASISYCITATLNMNDGSPNFTINLPFIVLPSQVATSPFPLEHTVFTEKLFLANYLGCIPYKVGPYGFALELKKSNFIIGEDIDFTVEIFNETRRPVLKVAASLVSVVDLVDSTHGYQFEDELLMVWDELVYGPMPVKGIVAWTGKLTVPKMAPESASLPFSNAIEFANYYFRFLVEIQGMSENAELEVPICIGEGPVEGHAWLERHSQSVIAGIEGQDKVTLATDG</sequence>
<dbReference type="Gene3D" id="2.60.40.640">
    <property type="match status" value="2"/>
</dbReference>
<proteinExistence type="predicted"/>
<organism evidence="3 4">
    <name type="scientific">Folsomia candida</name>
    <name type="common">Springtail</name>
    <dbReference type="NCBI Taxonomy" id="158441"/>
    <lineage>
        <taxon>Eukaryota</taxon>
        <taxon>Metazoa</taxon>
        <taxon>Ecdysozoa</taxon>
        <taxon>Arthropoda</taxon>
        <taxon>Hexapoda</taxon>
        <taxon>Collembola</taxon>
        <taxon>Entomobryomorpha</taxon>
        <taxon>Isotomoidea</taxon>
        <taxon>Isotomidae</taxon>
        <taxon>Proisotominae</taxon>
        <taxon>Folsomia</taxon>
    </lineage>
</organism>
<keyword evidence="1" id="KW-1133">Transmembrane helix</keyword>
<gene>
    <name evidence="3" type="ORF">Fcan01_03146</name>
</gene>
<evidence type="ECO:0000256" key="1">
    <source>
        <dbReference type="SAM" id="Phobius"/>
    </source>
</evidence>
<keyword evidence="1" id="KW-0812">Transmembrane</keyword>
<accession>A0A226F025</accession>
<keyword evidence="1" id="KW-0472">Membrane</keyword>
<reference evidence="3 4" key="1">
    <citation type="submission" date="2015-12" db="EMBL/GenBank/DDBJ databases">
        <title>The genome of Folsomia candida.</title>
        <authorList>
            <person name="Faddeeva A."/>
            <person name="Derks M.F."/>
            <person name="Anvar Y."/>
            <person name="Smit S."/>
            <person name="Van Straalen N."/>
            <person name="Roelofs D."/>
        </authorList>
    </citation>
    <scope>NUCLEOTIDE SEQUENCE [LARGE SCALE GENOMIC DNA]</scope>
    <source>
        <strain evidence="3 4">VU population</strain>
        <tissue evidence="3">Whole body</tissue>
    </source>
</reference>
<dbReference type="AlphaFoldDB" id="A0A226F025"/>
<evidence type="ECO:0000313" key="4">
    <source>
        <dbReference type="Proteomes" id="UP000198287"/>
    </source>
</evidence>
<dbReference type="InterPro" id="IPR014756">
    <property type="entry name" value="Ig_E-set"/>
</dbReference>
<feature type="transmembrane region" description="Helical" evidence="1">
    <location>
        <begin position="26"/>
        <end position="46"/>
    </location>
</feature>
<keyword evidence="4" id="KW-1185">Reference proteome</keyword>
<feature type="transmembrane region" description="Helical" evidence="1">
    <location>
        <begin position="158"/>
        <end position="178"/>
    </location>
</feature>
<dbReference type="InterPro" id="IPR011022">
    <property type="entry name" value="Arrestin_C-like"/>
</dbReference>
<evidence type="ECO:0000259" key="2">
    <source>
        <dbReference type="Pfam" id="PF02752"/>
    </source>
</evidence>
<evidence type="ECO:0000313" key="3">
    <source>
        <dbReference type="EMBL" id="OXA62764.1"/>
    </source>
</evidence>
<dbReference type="EMBL" id="LNIX01000001">
    <property type="protein sequence ID" value="OXA62764.1"/>
    <property type="molecule type" value="Genomic_DNA"/>
</dbReference>
<dbReference type="Proteomes" id="UP000198287">
    <property type="component" value="Unassembled WGS sequence"/>
</dbReference>
<feature type="transmembrane region" description="Helical" evidence="1">
    <location>
        <begin position="66"/>
        <end position="85"/>
    </location>
</feature>
<dbReference type="Pfam" id="PF02752">
    <property type="entry name" value="Arrestin_C"/>
    <property type="match status" value="1"/>
</dbReference>